<protein>
    <submittedName>
        <fullName evidence="1">Uncharacterized protein</fullName>
    </submittedName>
</protein>
<accession>A0AAV4DCH1</accession>
<evidence type="ECO:0000313" key="2">
    <source>
        <dbReference type="Proteomes" id="UP000735302"/>
    </source>
</evidence>
<proteinExistence type="predicted"/>
<organism evidence="1 2">
    <name type="scientific">Plakobranchus ocellatus</name>
    <dbReference type="NCBI Taxonomy" id="259542"/>
    <lineage>
        <taxon>Eukaryota</taxon>
        <taxon>Metazoa</taxon>
        <taxon>Spiralia</taxon>
        <taxon>Lophotrochozoa</taxon>
        <taxon>Mollusca</taxon>
        <taxon>Gastropoda</taxon>
        <taxon>Heterobranchia</taxon>
        <taxon>Euthyneura</taxon>
        <taxon>Panpulmonata</taxon>
        <taxon>Sacoglossa</taxon>
        <taxon>Placobranchoidea</taxon>
        <taxon>Plakobranchidae</taxon>
        <taxon>Plakobranchus</taxon>
    </lineage>
</organism>
<reference evidence="1 2" key="1">
    <citation type="journal article" date="2021" name="Elife">
        <title>Chloroplast acquisition without the gene transfer in kleptoplastic sea slugs, Plakobranchus ocellatus.</title>
        <authorList>
            <person name="Maeda T."/>
            <person name="Takahashi S."/>
            <person name="Yoshida T."/>
            <person name="Shimamura S."/>
            <person name="Takaki Y."/>
            <person name="Nagai Y."/>
            <person name="Toyoda A."/>
            <person name="Suzuki Y."/>
            <person name="Arimoto A."/>
            <person name="Ishii H."/>
            <person name="Satoh N."/>
            <person name="Nishiyama T."/>
            <person name="Hasebe M."/>
            <person name="Maruyama T."/>
            <person name="Minagawa J."/>
            <person name="Obokata J."/>
            <person name="Shigenobu S."/>
        </authorList>
    </citation>
    <scope>NUCLEOTIDE SEQUENCE [LARGE SCALE GENOMIC DNA]</scope>
</reference>
<dbReference type="AlphaFoldDB" id="A0AAV4DCH1"/>
<evidence type="ECO:0000313" key="1">
    <source>
        <dbReference type="EMBL" id="GFO41831.1"/>
    </source>
</evidence>
<dbReference type="Proteomes" id="UP000735302">
    <property type="component" value="Unassembled WGS sequence"/>
</dbReference>
<gene>
    <name evidence="1" type="ORF">PoB_006833600</name>
</gene>
<dbReference type="EMBL" id="BLXT01007728">
    <property type="protein sequence ID" value="GFO41831.1"/>
    <property type="molecule type" value="Genomic_DNA"/>
</dbReference>
<sequence>MPFLRTDSYPHLLQTTLTLPPHLQKKQPIRITMHRDHPLHNFHQLQEYLDVRNQAMFHRLKLGLSGKLVHFPSSKMRKRMVTSESYSIHQALSKGVQRRSLQLNRSQGKKSNNYVRNPNILIATAVMVSPLTP</sequence>
<keyword evidence="2" id="KW-1185">Reference proteome</keyword>
<name>A0AAV4DCH1_9GAST</name>
<comment type="caution">
    <text evidence="1">The sequence shown here is derived from an EMBL/GenBank/DDBJ whole genome shotgun (WGS) entry which is preliminary data.</text>
</comment>